<evidence type="ECO:0000313" key="2">
    <source>
        <dbReference type="EMBL" id="ERI09257.1"/>
    </source>
</evidence>
<dbReference type="RefSeq" id="WP_021621393.1">
    <property type="nucleotide sequence ID" value="NZ_KE952775.1"/>
</dbReference>
<evidence type="ECO:0000313" key="3">
    <source>
        <dbReference type="Proteomes" id="UP000016511"/>
    </source>
</evidence>
<protein>
    <submittedName>
        <fullName evidence="2">Uncharacterized protein</fullName>
    </submittedName>
</protein>
<dbReference type="GeneID" id="92842300"/>
<reference evidence="2 3" key="1">
    <citation type="submission" date="2013-08" db="EMBL/GenBank/DDBJ databases">
        <authorList>
            <person name="Weinstock G."/>
            <person name="Sodergren E."/>
            <person name="Wylie T."/>
            <person name="Fulton L."/>
            <person name="Fulton R."/>
            <person name="Fronick C."/>
            <person name="O'Laughlin M."/>
            <person name="Godfrey J."/>
            <person name="Miner T."/>
            <person name="Herter B."/>
            <person name="Appelbaum E."/>
            <person name="Cordes M."/>
            <person name="Lek S."/>
            <person name="Wollam A."/>
            <person name="Pepin K.H."/>
            <person name="Palsikar V.B."/>
            <person name="Mitreva M."/>
            <person name="Wilson R.K."/>
        </authorList>
    </citation>
    <scope>NUCLEOTIDE SEQUENCE [LARGE SCALE GENOMIC DNA]</scope>
    <source>
        <strain evidence="2 3">ATCC 12856</strain>
    </source>
</reference>
<accession>U1YAX2</accession>
<dbReference type="HOGENOM" id="CLU_2217529_0_0_9"/>
<dbReference type="EMBL" id="AWSJ01000161">
    <property type="protein sequence ID" value="ERI09257.1"/>
    <property type="molecule type" value="Genomic_DNA"/>
</dbReference>
<name>U1YAX2_ANEAE</name>
<comment type="caution">
    <text evidence="2">The sequence shown here is derived from an EMBL/GenBank/DDBJ whole genome shotgun (WGS) entry which is preliminary data.</text>
</comment>
<proteinExistence type="predicted"/>
<feature type="chain" id="PRO_5038718503" evidence="1">
    <location>
        <begin position="19"/>
        <end position="106"/>
    </location>
</feature>
<gene>
    <name evidence="2" type="ORF">HMPREF0083_02642</name>
</gene>
<dbReference type="Proteomes" id="UP000016511">
    <property type="component" value="Unassembled WGS sequence"/>
</dbReference>
<dbReference type="AlphaFoldDB" id="U1YAX2"/>
<dbReference type="eggNOG" id="COG1525">
    <property type="taxonomic scope" value="Bacteria"/>
</dbReference>
<feature type="signal peptide" evidence="1">
    <location>
        <begin position="1"/>
        <end position="18"/>
    </location>
</feature>
<evidence type="ECO:0000256" key="1">
    <source>
        <dbReference type="SAM" id="SignalP"/>
    </source>
</evidence>
<dbReference type="PATRIC" id="fig|649747.3.peg.2389"/>
<organism evidence="2 3">
    <name type="scientific">Aneurinibacillus aneurinilyticus ATCC 12856</name>
    <dbReference type="NCBI Taxonomy" id="649747"/>
    <lineage>
        <taxon>Bacteria</taxon>
        <taxon>Bacillati</taxon>
        <taxon>Bacillota</taxon>
        <taxon>Bacilli</taxon>
        <taxon>Bacillales</taxon>
        <taxon>Paenibacillaceae</taxon>
        <taxon>Aneurinibacillus group</taxon>
        <taxon>Aneurinibacillus</taxon>
    </lineage>
</organism>
<keyword evidence="3" id="KW-1185">Reference proteome</keyword>
<dbReference type="STRING" id="649747.HMPREF0083_02642"/>
<sequence>MKKLILSIATIALVGSFAATDVQAIKKNQNSYSYCNGNVKGNINNKGEKIYHVPGGQFYNKTKAEYCFKTTAEAKKLDSVHQNDKERQYIPNIHNFMNYIAYPMKL</sequence>
<keyword evidence="1" id="KW-0732">Signal</keyword>